<proteinExistence type="predicted"/>
<keyword evidence="2" id="KW-1185">Reference proteome</keyword>
<gene>
    <name evidence="1" type="ORF">GOQ27_11675</name>
</gene>
<accession>A0A942UX09</accession>
<reference evidence="1" key="1">
    <citation type="submission" date="2019-12" db="EMBL/GenBank/DDBJ databases">
        <title>Clostridiaceae gen. nov. sp. nov., isolated from sediment in Xinjiang, China.</title>
        <authorList>
            <person name="Zhang R."/>
        </authorList>
    </citation>
    <scope>NUCLEOTIDE SEQUENCE</scope>
    <source>
        <strain evidence="1">D2Q-11</strain>
    </source>
</reference>
<evidence type="ECO:0000313" key="1">
    <source>
        <dbReference type="EMBL" id="MBS4539125.1"/>
    </source>
</evidence>
<dbReference type="AlphaFoldDB" id="A0A942UX09"/>
<dbReference type="EMBL" id="WSFT01000040">
    <property type="protein sequence ID" value="MBS4539125.1"/>
    <property type="molecule type" value="Genomic_DNA"/>
</dbReference>
<organism evidence="1 2">
    <name type="scientific">Anaeromonas frigoriresistens</name>
    <dbReference type="NCBI Taxonomy" id="2683708"/>
    <lineage>
        <taxon>Bacteria</taxon>
        <taxon>Bacillati</taxon>
        <taxon>Bacillota</taxon>
        <taxon>Tissierellia</taxon>
        <taxon>Tissierellales</taxon>
        <taxon>Thermohalobacteraceae</taxon>
        <taxon>Anaeromonas</taxon>
    </lineage>
</organism>
<dbReference type="Proteomes" id="UP000724672">
    <property type="component" value="Unassembled WGS sequence"/>
</dbReference>
<name>A0A942UX09_9FIRM</name>
<sequence>MNFYKELVFLGNFSDGYEINTLQDILKDNDISYIKKQKGSGEFTKIITGFNPYGVDLYIHKDDLIRAKELIYGIFEQKE</sequence>
<evidence type="ECO:0000313" key="2">
    <source>
        <dbReference type="Proteomes" id="UP000724672"/>
    </source>
</evidence>
<protein>
    <submittedName>
        <fullName evidence="1">DUF2007 domain-containing protein</fullName>
    </submittedName>
</protein>
<dbReference type="RefSeq" id="WP_203367043.1">
    <property type="nucleotide sequence ID" value="NZ_WSFT01000040.1"/>
</dbReference>
<comment type="caution">
    <text evidence="1">The sequence shown here is derived from an EMBL/GenBank/DDBJ whole genome shotgun (WGS) entry which is preliminary data.</text>
</comment>